<protein>
    <submittedName>
        <fullName evidence="2">05119d37-b852-4558-a45a-3ad1aec9e0be</fullName>
    </submittedName>
</protein>
<dbReference type="AlphaFoldDB" id="A0A8H2ZRA0"/>
<feature type="region of interest" description="Disordered" evidence="1">
    <location>
        <begin position="442"/>
        <end position="463"/>
    </location>
</feature>
<evidence type="ECO:0000256" key="1">
    <source>
        <dbReference type="SAM" id="MobiDB-lite"/>
    </source>
</evidence>
<sequence length="716" mass="82056">MADSQPILEDVARAIGRVSYDTTGQLLSPREQARYTLGWTDLAKKYSQPLGKFASVDHLILGNNGKSGLTPRRNISKPGKRGRRRSWKKILDDLDTYQRKRLNGFTALDLHGMQALAALDTNVSLHSLENPIHPCFERSRWVVEDCMPKHKGAIPILGKHEGFWVANNPVVWDLLKPCLQVATLMLHNECKYSWLDALLNGRYEDVPNSPEGMKLQRFFSRAHSERIHHSFARHLETLIRNLTSKVMFGFHSGYEDVATGLPCSRTSRNAITRNHTVYDRIEVLISTELAQPLLRDDLTDAEKMGNRLRIGTTLVHEFAIWGGQPTPLITQVYNRGGPGLPNLGIIKTSWFTDKNKSYQTSRNAPPLNLKPKRGRVDEFHTYDYWPVPTQWYKTLFTEGFWENVREFGPEAKKMGTEKLGMRFLSEDHPDAKSRVDDSGINIGGGWSYGPPQTRSQTERSRMKNRLSETLTRQYDVRKAENYTNPPVITYSCPRWDDIVEYLFGNRGPLDLALDSMGILSEPTFFRYIRDHGCINLTPMEFRSFLGVANERQELFSWEPFPGFGTVKRIPTGWPPSSSVSSTFWTSLISEADEDNMETLDNLMSDQSVQEALYEYCGECRDLDMETFRMWLVHRFGAEEFDGEDADEDFRNVILESVRQGGTYFTLGPKNIVRFTYPIEGFREQKADIFTKERMKILEERADRVAQKAGYIRGNLG</sequence>
<name>A0A8H2ZRA0_9HELO</name>
<evidence type="ECO:0000313" key="2">
    <source>
        <dbReference type="EMBL" id="CAD6445676.1"/>
    </source>
</evidence>
<organism evidence="2 3">
    <name type="scientific">Sclerotinia trifoliorum</name>
    <dbReference type="NCBI Taxonomy" id="28548"/>
    <lineage>
        <taxon>Eukaryota</taxon>
        <taxon>Fungi</taxon>
        <taxon>Dikarya</taxon>
        <taxon>Ascomycota</taxon>
        <taxon>Pezizomycotina</taxon>
        <taxon>Leotiomycetes</taxon>
        <taxon>Helotiales</taxon>
        <taxon>Sclerotiniaceae</taxon>
        <taxon>Sclerotinia</taxon>
    </lineage>
</organism>
<reference evidence="2" key="1">
    <citation type="submission" date="2020-10" db="EMBL/GenBank/DDBJ databases">
        <authorList>
            <person name="Kusch S."/>
        </authorList>
    </citation>
    <scope>NUCLEOTIDE SEQUENCE</scope>
    <source>
        <strain evidence="2">SwB9</strain>
    </source>
</reference>
<evidence type="ECO:0000313" key="3">
    <source>
        <dbReference type="Proteomes" id="UP000624404"/>
    </source>
</evidence>
<dbReference type="EMBL" id="CAJHIA010000017">
    <property type="protein sequence ID" value="CAD6445676.1"/>
    <property type="molecule type" value="Genomic_DNA"/>
</dbReference>
<keyword evidence="3" id="KW-1185">Reference proteome</keyword>
<dbReference type="OrthoDB" id="10254945at2759"/>
<proteinExistence type="predicted"/>
<gene>
    <name evidence="2" type="ORF">SCLTRI_LOCUS5468</name>
</gene>
<dbReference type="Proteomes" id="UP000624404">
    <property type="component" value="Unassembled WGS sequence"/>
</dbReference>
<accession>A0A8H2ZRA0</accession>
<comment type="caution">
    <text evidence="2">The sequence shown here is derived from an EMBL/GenBank/DDBJ whole genome shotgun (WGS) entry which is preliminary data.</text>
</comment>